<feature type="compositionally biased region" description="Polar residues" evidence="1">
    <location>
        <begin position="1"/>
        <end position="10"/>
    </location>
</feature>
<feature type="transmembrane region" description="Helical" evidence="2">
    <location>
        <begin position="186"/>
        <end position="203"/>
    </location>
</feature>
<evidence type="ECO:0000256" key="1">
    <source>
        <dbReference type="SAM" id="MobiDB-lite"/>
    </source>
</evidence>
<feature type="transmembrane region" description="Helical" evidence="2">
    <location>
        <begin position="138"/>
        <end position="166"/>
    </location>
</feature>
<evidence type="ECO:0000313" key="3">
    <source>
        <dbReference type="EMBL" id="EKF26537.1"/>
    </source>
</evidence>
<feature type="compositionally biased region" description="Basic and acidic residues" evidence="1">
    <location>
        <begin position="15"/>
        <end position="25"/>
    </location>
</feature>
<keyword evidence="2" id="KW-0472">Membrane</keyword>
<name>K2NBX1_TRYCR</name>
<keyword evidence="4" id="KW-1185">Reference proteome</keyword>
<accession>K2NBX1</accession>
<evidence type="ECO:0000313" key="4">
    <source>
        <dbReference type="Proteomes" id="UP000007350"/>
    </source>
</evidence>
<organism evidence="3 4">
    <name type="scientific">Trypanosoma cruzi marinkellei</name>
    <dbReference type="NCBI Taxonomy" id="85056"/>
    <lineage>
        <taxon>Eukaryota</taxon>
        <taxon>Discoba</taxon>
        <taxon>Euglenozoa</taxon>
        <taxon>Kinetoplastea</taxon>
        <taxon>Metakinetoplastina</taxon>
        <taxon>Trypanosomatida</taxon>
        <taxon>Trypanosomatidae</taxon>
        <taxon>Trypanosoma</taxon>
        <taxon>Schizotrypanum</taxon>
    </lineage>
</organism>
<dbReference type="EMBL" id="AHKC01020447">
    <property type="protein sequence ID" value="EKF26537.1"/>
    <property type="molecule type" value="Genomic_DNA"/>
</dbReference>
<dbReference type="AlphaFoldDB" id="K2NBX1"/>
<sequence>MSSTPITQSLLPDLLKGHPRGDKGVAEASLPAMKREKKRMRCLSGRTRMWMMSTRILTPRCLEHCRGRETCEGGSHSTHEGENWWYHPAFRSFWLFKPLFPSSSPHSLASPSLCLCFCVFLHRLNLSLFPIDYLPLRLFFFFLFCCCSVPFCIPPAACAHVASALVSLCIVPWAVGKRKEGPKSTWPYALSARVCLFVFLVVGSGKRQRGGREGEATTTNGGTCWGRCSYKVAKTTT</sequence>
<evidence type="ECO:0000256" key="2">
    <source>
        <dbReference type="SAM" id="Phobius"/>
    </source>
</evidence>
<dbReference type="Proteomes" id="UP000007350">
    <property type="component" value="Unassembled WGS sequence"/>
</dbReference>
<gene>
    <name evidence="3" type="ORF">MOQ_009760</name>
</gene>
<comment type="caution">
    <text evidence="3">The sequence shown here is derived from an EMBL/GenBank/DDBJ whole genome shotgun (WGS) entry which is preliminary data.</text>
</comment>
<keyword evidence="2" id="KW-1133">Transmembrane helix</keyword>
<feature type="region of interest" description="Disordered" evidence="1">
    <location>
        <begin position="1"/>
        <end position="30"/>
    </location>
</feature>
<proteinExistence type="predicted"/>
<reference evidence="3 4" key="1">
    <citation type="journal article" date="2012" name="BMC Genomics">
        <title>Comparative genomic analysis of human infective Trypanosoma cruzi lineages with the bat-restricted subspecies T. cruzi marinkellei.</title>
        <authorList>
            <person name="Franzen O."/>
            <person name="Talavera-Lopez C."/>
            <person name="Ochaya S."/>
            <person name="Butler C.E."/>
            <person name="Messenger L.A."/>
            <person name="Lewis M.D."/>
            <person name="Llewellyn M.S."/>
            <person name="Marinkelle C.J."/>
            <person name="Tyler K.M."/>
            <person name="Miles M.A."/>
            <person name="Andersson B."/>
        </authorList>
    </citation>
    <scope>NUCLEOTIDE SEQUENCE [LARGE SCALE GENOMIC DNA]</scope>
    <source>
        <strain evidence="3 4">B7</strain>
    </source>
</reference>
<protein>
    <submittedName>
        <fullName evidence="3">Uncharacterized protein</fullName>
    </submittedName>
</protein>
<keyword evidence="2" id="KW-0812">Transmembrane</keyword>